<dbReference type="HOGENOM" id="CLU_806255_0_0_5"/>
<dbReference type="EMBL" id="GL883078">
    <property type="protein sequence ID" value="EGF91626.1"/>
    <property type="molecule type" value="Genomic_DNA"/>
</dbReference>
<protein>
    <submittedName>
        <fullName evidence="1">Thermophilic desulfurizing enzyme, TdsB protein</fullName>
    </submittedName>
</protein>
<name>F4QN35_9CAUL</name>
<dbReference type="AlphaFoldDB" id="F4QN35"/>
<dbReference type="Proteomes" id="UP000006512">
    <property type="component" value="Unassembled WGS sequence"/>
</dbReference>
<gene>
    <name evidence="1" type="ORF">ABI_30430</name>
</gene>
<dbReference type="Gene3D" id="3.40.190.10">
    <property type="entry name" value="Periplasmic binding protein-like II"/>
    <property type="match status" value="1"/>
</dbReference>
<evidence type="ECO:0000313" key="1">
    <source>
        <dbReference type="EMBL" id="EGF91626.1"/>
    </source>
</evidence>
<dbReference type="eggNOG" id="COG0715">
    <property type="taxonomic scope" value="Bacteria"/>
</dbReference>
<reference evidence="2" key="1">
    <citation type="submission" date="2011-03" db="EMBL/GenBank/DDBJ databases">
        <title>Draft genome sequence of Brevundimonas diminuta.</title>
        <authorList>
            <person name="Brown P.J.B."/>
            <person name="Buechlein A."/>
            <person name="Hemmerich C."/>
            <person name="Brun Y.V."/>
        </authorList>
    </citation>
    <scope>NUCLEOTIDE SEQUENCE [LARGE SCALE GENOMIC DNA]</scope>
    <source>
        <strain evidence="2">C19</strain>
    </source>
</reference>
<keyword evidence="2" id="KW-1185">Reference proteome</keyword>
<proteinExistence type="predicted"/>
<dbReference type="STRING" id="715226.ABI_30430"/>
<evidence type="ECO:0000313" key="2">
    <source>
        <dbReference type="Proteomes" id="UP000006512"/>
    </source>
</evidence>
<accession>F4QN35</accession>
<dbReference type="SUPFAM" id="SSF53850">
    <property type="entry name" value="Periplasmic binding protein-like II"/>
    <property type="match status" value="1"/>
</dbReference>
<dbReference type="Gene3D" id="3.40.190.270">
    <property type="match status" value="1"/>
</dbReference>
<sequence length="359" mass="39589">MEKLRDSDNAKEYLMPISRPSVPVKTPTTPQSIWYARCPTLTALGLIANRGVLQREFLRENVYIVSVRENSTPQIRQGHLDHTLPNLIREADAATAIWSHGLNEKSRLLALGHTFHAVSVVTRSSQPIDSLKDLVGRRLSVPKEAGAFSPAQVRTLRAWETILALRNIPVRDIEWAPVIADHPSVPFGDVARREVEALLGGQTDVAILYGAKGIELARNAHLKVVHRFEAPEIQSDPRLLGLVEQRAVTVDGTLLDARDDLVARVLGNLLEAADWAAAFPKEALRHAALEGKVELDDAAAAYDGLVAQGAQLGLELHRLEALENLHGWLKNRHLVPESHQIASWLRPEILESARHAVPA</sequence>
<organism evidence="1 2">
    <name type="scientific">Asticcacaulis biprosthecium C19</name>
    <dbReference type="NCBI Taxonomy" id="715226"/>
    <lineage>
        <taxon>Bacteria</taxon>
        <taxon>Pseudomonadati</taxon>
        <taxon>Pseudomonadota</taxon>
        <taxon>Alphaproteobacteria</taxon>
        <taxon>Caulobacterales</taxon>
        <taxon>Caulobacteraceae</taxon>
        <taxon>Asticcacaulis</taxon>
    </lineage>
</organism>